<organism evidence="2 3">
    <name type="scientific">Amphritea atlantica</name>
    <dbReference type="NCBI Taxonomy" id="355243"/>
    <lineage>
        <taxon>Bacteria</taxon>
        <taxon>Pseudomonadati</taxon>
        <taxon>Pseudomonadota</taxon>
        <taxon>Gammaproteobacteria</taxon>
        <taxon>Oceanospirillales</taxon>
        <taxon>Oceanospirillaceae</taxon>
        <taxon>Amphritea</taxon>
    </lineage>
</organism>
<feature type="transmembrane region" description="Helical" evidence="1">
    <location>
        <begin position="84"/>
        <end position="106"/>
    </location>
</feature>
<accession>A0A1H9DHK5</accession>
<feature type="transmembrane region" description="Helical" evidence="1">
    <location>
        <begin position="6"/>
        <end position="31"/>
    </location>
</feature>
<dbReference type="AlphaFoldDB" id="A0A1H9DHK5"/>
<dbReference type="OrthoDB" id="5457135at2"/>
<dbReference type="RefSeq" id="WP_091353603.1">
    <property type="nucleotide sequence ID" value="NZ_AP025284.1"/>
</dbReference>
<sequence length="143" mass="15352">MQSSPNVLLMVAAISSGCAALLHFACVFLGAPGFRILGAGDRLVHMAARGNSYPFIVAVLIGIILVIWSLYALSGAGAIPRLPFVNVVLFAITAIYLLRSVAFPLLKRVIPGNSDQFWYLSSLISLAIGLLHLFGLIQVWQTL</sequence>
<keyword evidence="1" id="KW-0472">Membrane</keyword>
<dbReference type="Proteomes" id="UP000198749">
    <property type="component" value="Unassembled WGS sequence"/>
</dbReference>
<evidence type="ECO:0000313" key="2">
    <source>
        <dbReference type="EMBL" id="SEQ12955.1"/>
    </source>
</evidence>
<evidence type="ECO:0000313" key="3">
    <source>
        <dbReference type="Proteomes" id="UP000198749"/>
    </source>
</evidence>
<dbReference type="EMBL" id="FOGB01000001">
    <property type="protein sequence ID" value="SEQ12955.1"/>
    <property type="molecule type" value="Genomic_DNA"/>
</dbReference>
<keyword evidence="1" id="KW-0812">Transmembrane</keyword>
<gene>
    <name evidence="2" type="ORF">SAMN03080615_00557</name>
</gene>
<feature type="transmembrane region" description="Helical" evidence="1">
    <location>
        <begin position="118"/>
        <end position="140"/>
    </location>
</feature>
<name>A0A1H9DHK5_9GAMM</name>
<evidence type="ECO:0000256" key="1">
    <source>
        <dbReference type="SAM" id="Phobius"/>
    </source>
</evidence>
<reference evidence="3" key="1">
    <citation type="submission" date="2016-10" db="EMBL/GenBank/DDBJ databases">
        <authorList>
            <person name="Varghese N."/>
            <person name="Submissions S."/>
        </authorList>
    </citation>
    <scope>NUCLEOTIDE SEQUENCE [LARGE SCALE GENOMIC DNA]</scope>
    <source>
        <strain evidence="3">DSM 18887</strain>
    </source>
</reference>
<keyword evidence="3" id="KW-1185">Reference proteome</keyword>
<protein>
    <submittedName>
        <fullName evidence="2">Uncharacterized protein</fullName>
    </submittedName>
</protein>
<feature type="transmembrane region" description="Helical" evidence="1">
    <location>
        <begin position="52"/>
        <end position="72"/>
    </location>
</feature>
<proteinExistence type="predicted"/>
<keyword evidence="1" id="KW-1133">Transmembrane helix</keyword>